<comment type="caution">
    <text evidence="1">The sequence shown here is derived from an EMBL/GenBank/DDBJ whole genome shotgun (WGS) entry which is preliminary data.</text>
</comment>
<dbReference type="AlphaFoldDB" id="A0A9P7FQP7"/>
<evidence type="ECO:0000313" key="1">
    <source>
        <dbReference type="EMBL" id="KAG5633685.1"/>
    </source>
</evidence>
<dbReference type="OrthoDB" id="3043807at2759"/>
<dbReference type="EMBL" id="JABCKV010004721">
    <property type="protein sequence ID" value="KAG5633685.1"/>
    <property type="molecule type" value="Genomic_DNA"/>
</dbReference>
<sequence length="122" mass="13746">MPFTLDLLQSLTILDITCDITIGDCFYLLLHCKKVTTFTLKTIVKGKVNKSDASGIESVFAADPEPYIAPLLHPFNFSSLRGIDFNLSYDHSESFQAIEKSIPWHKLTKVHLRGRIQSDNFG</sequence>
<keyword evidence="2" id="KW-1185">Reference proteome</keyword>
<protein>
    <submittedName>
        <fullName evidence="1">Uncharacterized protein</fullName>
    </submittedName>
</protein>
<dbReference type="Proteomes" id="UP000775547">
    <property type="component" value="Unassembled WGS sequence"/>
</dbReference>
<accession>A0A9P7FQP7</accession>
<feature type="non-terminal residue" evidence="1">
    <location>
        <position position="1"/>
    </location>
</feature>
<reference evidence="1" key="1">
    <citation type="submission" date="2020-07" db="EMBL/GenBank/DDBJ databases">
        <authorList>
            <person name="Nieuwenhuis M."/>
            <person name="Van De Peppel L.J.J."/>
        </authorList>
    </citation>
    <scope>NUCLEOTIDE SEQUENCE</scope>
    <source>
        <strain evidence="1">AP01</strain>
        <tissue evidence="1">Mycelium</tissue>
    </source>
</reference>
<name>A0A9P7FQP7_9AGAR</name>
<gene>
    <name evidence="1" type="ORF">DXG03_006812</name>
</gene>
<reference evidence="1" key="2">
    <citation type="submission" date="2021-10" db="EMBL/GenBank/DDBJ databases">
        <title>Phylogenomics reveals ancestral predisposition of the termite-cultivated fungus Termitomyces towards a domesticated lifestyle.</title>
        <authorList>
            <person name="Auxier B."/>
            <person name="Grum-Grzhimaylo A."/>
            <person name="Cardenas M.E."/>
            <person name="Lodge J.D."/>
            <person name="Laessoe T."/>
            <person name="Pedersen O."/>
            <person name="Smith M.E."/>
            <person name="Kuyper T.W."/>
            <person name="Franco-Molano E.A."/>
            <person name="Baroni T.J."/>
            <person name="Aanen D.K."/>
        </authorList>
    </citation>
    <scope>NUCLEOTIDE SEQUENCE</scope>
    <source>
        <strain evidence="1">AP01</strain>
        <tissue evidence="1">Mycelium</tissue>
    </source>
</reference>
<proteinExistence type="predicted"/>
<organism evidence="1 2">
    <name type="scientific">Asterophora parasitica</name>
    <dbReference type="NCBI Taxonomy" id="117018"/>
    <lineage>
        <taxon>Eukaryota</taxon>
        <taxon>Fungi</taxon>
        <taxon>Dikarya</taxon>
        <taxon>Basidiomycota</taxon>
        <taxon>Agaricomycotina</taxon>
        <taxon>Agaricomycetes</taxon>
        <taxon>Agaricomycetidae</taxon>
        <taxon>Agaricales</taxon>
        <taxon>Tricholomatineae</taxon>
        <taxon>Lyophyllaceae</taxon>
        <taxon>Asterophora</taxon>
    </lineage>
</organism>
<evidence type="ECO:0000313" key="2">
    <source>
        <dbReference type="Proteomes" id="UP000775547"/>
    </source>
</evidence>